<keyword evidence="2" id="KW-1185">Reference proteome</keyword>
<evidence type="ECO:0008006" key="3">
    <source>
        <dbReference type="Google" id="ProtNLM"/>
    </source>
</evidence>
<protein>
    <recommendedName>
        <fullName evidence="3">Phosphoglycerate mutase family protein</fullName>
    </recommendedName>
</protein>
<proteinExistence type="predicted"/>
<dbReference type="CDD" id="cd07040">
    <property type="entry name" value="HP"/>
    <property type="match status" value="1"/>
</dbReference>
<evidence type="ECO:0000313" key="2">
    <source>
        <dbReference type="Proteomes" id="UP001365542"/>
    </source>
</evidence>
<dbReference type="EMBL" id="JAVHJO010000005">
    <property type="protein sequence ID" value="KAK6540507.1"/>
    <property type="molecule type" value="Genomic_DNA"/>
</dbReference>
<accession>A0AAV9XFX9</accession>
<organism evidence="1 2">
    <name type="scientific">Orbilia ellipsospora</name>
    <dbReference type="NCBI Taxonomy" id="2528407"/>
    <lineage>
        <taxon>Eukaryota</taxon>
        <taxon>Fungi</taxon>
        <taxon>Dikarya</taxon>
        <taxon>Ascomycota</taxon>
        <taxon>Pezizomycotina</taxon>
        <taxon>Orbiliomycetes</taxon>
        <taxon>Orbiliales</taxon>
        <taxon>Orbiliaceae</taxon>
        <taxon>Orbilia</taxon>
    </lineage>
</organism>
<dbReference type="AlphaFoldDB" id="A0AAV9XFX9"/>
<sequence>MAPIIYMIRHGEKPPKKDGKDQIGLSSKGKERAHYLPHVFGSGSPYEIGRILAEKPKSNGERERPFKTVEPLAESLYLEIQKIDKDNAHEAAEAAKDFPGPGNVLICWEHGELTKIADKIGVTGFGESTGLAGQPVVYPDDHFDLIWVVPPPYNLITDVWSERVPGLDVPAIGLDVPGIQLPDGNVDGDQS</sequence>
<name>A0AAV9XFX9_9PEZI</name>
<comment type="caution">
    <text evidence="1">The sequence shown here is derived from an EMBL/GenBank/DDBJ whole genome shotgun (WGS) entry which is preliminary data.</text>
</comment>
<evidence type="ECO:0000313" key="1">
    <source>
        <dbReference type="EMBL" id="KAK6540507.1"/>
    </source>
</evidence>
<dbReference type="Proteomes" id="UP001365542">
    <property type="component" value="Unassembled WGS sequence"/>
</dbReference>
<reference evidence="1 2" key="1">
    <citation type="submission" date="2019-10" db="EMBL/GenBank/DDBJ databases">
        <authorList>
            <person name="Palmer J.M."/>
        </authorList>
    </citation>
    <scope>NUCLEOTIDE SEQUENCE [LARGE SCALE GENOMIC DNA]</scope>
    <source>
        <strain evidence="1 2">TWF694</strain>
    </source>
</reference>
<gene>
    <name evidence="1" type="ORF">TWF694_009297</name>
</gene>